<comment type="caution">
    <text evidence="1">The sequence shown here is derived from an EMBL/GenBank/DDBJ whole genome shotgun (WGS) entry which is preliminary data.</text>
</comment>
<dbReference type="SUPFAM" id="SSF81301">
    <property type="entry name" value="Nucleotidyltransferase"/>
    <property type="match status" value="1"/>
</dbReference>
<proteinExistence type="predicted"/>
<keyword evidence="2" id="KW-1185">Reference proteome</keyword>
<accession>A0ABS2HB02</accession>
<name>A0ABS2HB02_9VIBR</name>
<dbReference type="Proteomes" id="UP000809621">
    <property type="component" value="Unassembled WGS sequence"/>
</dbReference>
<evidence type="ECO:0000313" key="1">
    <source>
        <dbReference type="EMBL" id="MBM7034785.1"/>
    </source>
</evidence>
<organism evidence="1 2">
    <name type="scientific">Vibrio ulleungensis</name>
    <dbReference type="NCBI Taxonomy" id="2807619"/>
    <lineage>
        <taxon>Bacteria</taxon>
        <taxon>Pseudomonadati</taxon>
        <taxon>Pseudomonadota</taxon>
        <taxon>Gammaproteobacteria</taxon>
        <taxon>Vibrionales</taxon>
        <taxon>Vibrionaceae</taxon>
        <taxon>Vibrio</taxon>
    </lineage>
</organism>
<evidence type="ECO:0008006" key="3">
    <source>
        <dbReference type="Google" id="ProtNLM"/>
    </source>
</evidence>
<reference evidence="1 2" key="1">
    <citation type="submission" date="2021-02" db="EMBL/GenBank/DDBJ databases">
        <authorList>
            <person name="Park J.-S."/>
        </authorList>
    </citation>
    <scope>NUCLEOTIDE SEQUENCE [LARGE SCALE GENOMIC DNA]</scope>
    <source>
        <strain evidence="1 2">188UL20-2</strain>
    </source>
</reference>
<dbReference type="RefSeq" id="WP_205156449.1">
    <property type="nucleotide sequence ID" value="NZ_JAFEUM010000001.1"/>
</dbReference>
<protein>
    <recommendedName>
        <fullName evidence="3">Nucleotidyltransferase</fullName>
    </recommendedName>
</protein>
<dbReference type="EMBL" id="JAFEUM010000001">
    <property type="protein sequence ID" value="MBM7034785.1"/>
    <property type="molecule type" value="Genomic_DNA"/>
</dbReference>
<sequence>MADPKSLLSRLDSIGDSLSQTHQCHALLGLGSAGIETDRLDAYSDLDFFVIAKKGCKQCLIDDLDWLSRIGDLDYAFRNTLDGYKVLYKDGIFCEFAVFEPQELAQISFPAGRIVWQEEGFDSSICQPSPSKMSVPEPNPDVEWHIGEALTNLYVGVCRERRGEKLSAMRFIQHFALDRLIDVARVQDKPTAVIADPFVADRRIEFRFPSFAVQLGEFAQGYHRNVESALAQLDFLDKHFDINHSMAKEIRRLCFFED</sequence>
<dbReference type="InterPro" id="IPR043519">
    <property type="entry name" value="NT_sf"/>
</dbReference>
<evidence type="ECO:0000313" key="2">
    <source>
        <dbReference type="Proteomes" id="UP000809621"/>
    </source>
</evidence>
<dbReference type="Gene3D" id="3.30.460.10">
    <property type="entry name" value="Beta Polymerase, domain 2"/>
    <property type="match status" value="1"/>
</dbReference>
<gene>
    <name evidence="1" type="ORF">JQC93_00085</name>
</gene>